<evidence type="ECO:0000256" key="1">
    <source>
        <dbReference type="SAM" id="SignalP"/>
    </source>
</evidence>
<name>A0A5B9DUV6_9GAMM</name>
<evidence type="ECO:0000313" key="3">
    <source>
        <dbReference type="Proteomes" id="UP000321807"/>
    </source>
</evidence>
<dbReference type="Proteomes" id="UP000321807">
    <property type="component" value="Chromosome"/>
</dbReference>
<accession>A0A5B9DUV6</accession>
<dbReference type="Gene3D" id="2.160.20.20">
    <property type="match status" value="1"/>
</dbReference>
<gene>
    <name evidence="2" type="ORF">CS053_02200</name>
</gene>
<feature type="signal peptide" evidence="1">
    <location>
        <begin position="1"/>
        <end position="18"/>
    </location>
</feature>
<dbReference type="AlphaFoldDB" id="A0A5B9DUV6"/>
<feature type="chain" id="PRO_5023135278" evidence="1">
    <location>
        <begin position="19"/>
        <end position="216"/>
    </location>
</feature>
<sequence>MRRILLALALFLPLAAMASDNDTDKVNGDVHVTAGQHVGKASSVNGDVDVAAHAVLDKASTVNGAVKLGPQAQAGEVDTVNGDIEMAAGARVQGKVEAVNGAIHLARGAEVDGHLSNVNGTITLEDAHAAAGIETVAGDITVGANSRVEGGILVDKPNNGWFHSGSTRKPVIVIGPHAVVQGTLEFRREVVLKVSDSAQIGPVKGATVKKFSGATP</sequence>
<evidence type="ECO:0000313" key="2">
    <source>
        <dbReference type="EMBL" id="QEE23442.1"/>
    </source>
</evidence>
<dbReference type="EMBL" id="CP042807">
    <property type="protein sequence ID" value="QEE23442.1"/>
    <property type="molecule type" value="Genomic_DNA"/>
</dbReference>
<proteinExistence type="predicted"/>
<protein>
    <submittedName>
        <fullName evidence="2">Polymer-forming cytoskeletal protein</fullName>
    </submittedName>
</protein>
<keyword evidence="1" id="KW-0732">Signal</keyword>
<dbReference type="KEGG" id="rgl:CS053_02200"/>
<dbReference type="InterPro" id="IPR012332">
    <property type="entry name" value="Autotransporter_pectin_lyase_C"/>
</dbReference>
<dbReference type="RefSeq" id="WP_147626192.1">
    <property type="nucleotide sequence ID" value="NZ_CP042807.1"/>
</dbReference>
<reference evidence="2 3" key="1">
    <citation type="submission" date="2019-08" db="EMBL/GenBank/DDBJ databases">
        <title>Complete genome sequence of Rhodanobacter glycinis strain T01E-68 isolated from tomato root.</title>
        <authorList>
            <person name="Weon H.-Y."/>
            <person name="Lee S.A."/>
        </authorList>
    </citation>
    <scope>NUCLEOTIDE SEQUENCE [LARGE SCALE GENOMIC DNA]</scope>
    <source>
        <strain evidence="2 3">T01E-68</strain>
    </source>
</reference>
<organism evidence="2 3">
    <name type="scientific">Rhodanobacter glycinis</name>
    <dbReference type="NCBI Taxonomy" id="582702"/>
    <lineage>
        <taxon>Bacteria</taxon>
        <taxon>Pseudomonadati</taxon>
        <taxon>Pseudomonadota</taxon>
        <taxon>Gammaproteobacteria</taxon>
        <taxon>Lysobacterales</taxon>
        <taxon>Rhodanobacteraceae</taxon>
        <taxon>Rhodanobacter</taxon>
    </lineage>
</organism>